<evidence type="ECO:0000313" key="2">
    <source>
        <dbReference type="EMBL" id="CAH1776016.1"/>
    </source>
</evidence>
<reference evidence="2" key="1">
    <citation type="submission" date="2022-03" db="EMBL/GenBank/DDBJ databases">
        <authorList>
            <person name="Martin C."/>
        </authorList>
    </citation>
    <scope>NUCLEOTIDE SEQUENCE</scope>
</reference>
<comment type="caution">
    <text evidence="2">The sequence shown here is derived from an EMBL/GenBank/DDBJ whole genome shotgun (WGS) entry which is preliminary data.</text>
</comment>
<name>A0A8J1TQ77_OWEFU</name>
<dbReference type="AlphaFoldDB" id="A0A8J1TQ77"/>
<keyword evidence="3" id="KW-1185">Reference proteome</keyword>
<dbReference type="EMBL" id="CAIIXF020000001">
    <property type="protein sequence ID" value="CAH1776016.1"/>
    <property type="molecule type" value="Genomic_DNA"/>
</dbReference>
<accession>A0A8J1TQ77</accession>
<feature type="compositionally biased region" description="Polar residues" evidence="1">
    <location>
        <begin position="96"/>
        <end position="120"/>
    </location>
</feature>
<dbReference type="Proteomes" id="UP000749559">
    <property type="component" value="Unassembled WGS sequence"/>
</dbReference>
<protein>
    <submittedName>
        <fullName evidence="2">Uncharacterized protein</fullName>
    </submittedName>
</protein>
<evidence type="ECO:0000256" key="1">
    <source>
        <dbReference type="SAM" id="MobiDB-lite"/>
    </source>
</evidence>
<gene>
    <name evidence="2" type="ORF">OFUS_LOCUS3242</name>
</gene>
<evidence type="ECO:0000313" key="3">
    <source>
        <dbReference type="Proteomes" id="UP000749559"/>
    </source>
</evidence>
<proteinExistence type="predicted"/>
<feature type="compositionally biased region" description="Polar residues" evidence="1">
    <location>
        <begin position="50"/>
        <end position="86"/>
    </location>
</feature>
<feature type="region of interest" description="Disordered" evidence="1">
    <location>
        <begin position="16"/>
        <end position="120"/>
    </location>
</feature>
<organism evidence="2 3">
    <name type="scientific">Owenia fusiformis</name>
    <name type="common">Polychaete worm</name>
    <dbReference type="NCBI Taxonomy" id="6347"/>
    <lineage>
        <taxon>Eukaryota</taxon>
        <taxon>Metazoa</taxon>
        <taxon>Spiralia</taxon>
        <taxon>Lophotrochozoa</taxon>
        <taxon>Annelida</taxon>
        <taxon>Polychaeta</taxon>
        <taxon>Sedentaria</taxon>
        <taxon>Canalipalpata</taxon>
        <taxon>Sabellida</taxon>
        <taxon>Oweniida</taxon>
        <taxon>Oweniidae</taxon>
        <taxon>Owenia</taxon>
    </lineage>
</organism>
<sequence>MYQFGEDKVTLKHWTAKRIKKPPEPKEIVDEDDTSSTPLSVSQLRRGFSNGITRKNSPENVQPVKPNQNLTSKSQQNGSKLANTKSPECVRAVTLKSRTPSSSPANKQTVKQRSPSRSPEIQRYLKTTDSAGTQRVNGDSVQLVETERVSCESVQSVNRQRTDKESLHNDYLHAPGHQDGYLSDSSTDYMKLLKPRVVVEGNHSNRMMYLKIQPSLHPLKLTALISCALHLIFHQIFCIVFSENAI</sequence>